<sequence>MGGVGCGVAAPDVNMEVTMVVLLWRGRRRLGDVDDGEGDEGYVDGWMVVSPRVRMDKWRGGWWPDLVASGLAEKVWRCRKNFEGARKLRGGRFAARVDVSTFFDSYNDAYTCVLAGHHEIVFAAMSGRISFCSMVI</sequence>
<gene>
    <name evidence="1" type="ORF">Tci_659547</name>
</gene>
<dbReference type="AlphaFoldDB" id="A0A699KDH2"/>
<protein>
    <submittedName>
        <fullName evidence="1">Uncharacterized protein</fullName>
    </submittedName>
</protein>
<comment type="caution">
    <text evidence="1">The sequence shown here is derived from an EMBL/GenBank/DDBJ whole genome shotgun (WGS) entry which is preliminary data.</text>
</comment>
<accession>A0A699KDH2</accession>
<reference evidence="1" key="1">
    <citation type="journal article" date="2019" name="Sci. Rep.">
        <title>Draft genome of Tanacetum cinerariifolium, the natural source of mosquito coil.</title>
        <authorList>
            <person name="Yamashiro T."/>
            <person name="Shiraishi A."/>
            <person name="Satake H."/>
            <person name="Nakayama K."/>
        </authorList>
    </citation>
    <scope>NUCLEOTIDE SEQUENCE</scope>
</reference>
<dbReference type="EMBL" id="BKCJ010505326">
    <property type="protein sequence ID" value="GFA87575.1"/>
    <property type="molecule type" value="Genomic_DNA"/>
</dbReference>
<proteinExistence type="predicted"/>
<name>A0A699KDH2_TANCI</name>
<organism evidence="1">
    <name type="scientific">Tanacetum cinerariifolium</name>
    <name type="common">Dalmatian daisy</name>
    <name type="synonym">Chrysanthemum cinerariifolium</name>
    <dbReference type="NCBI Taxonomy" id="118510"/>
    <lineage>
        <taxon>Eukaryota</taxon>
        <taxon>Viridiplantae</taxon>
        <taxon>Streptophyta</taxon>
        <taxon>Embryophyta</taxon>
        <taxon>Tracheophyta</taxon>
        <taxon>Spermatophyta</taxon>
        <taxon>Magnoliopsida</taxon>
        <taxon>eudicotyledons</taxon>
        <taxon>Gunneridae</taxon>
        <taxon>Pentapetalae</taxon>
        <taxon>asterids</taxon>
        <taxon>campanulids</taxon>
        <taxon>Asterales</taxon>
        <taxon>Asteraceae</taxon>
        <taxon>Asteroideae</taxon>
        <taxon>Anthemideae</taxon>
        <taxon>Anthemidinae</taxon>
        <taxon>Tanacetum</taxon>
    </lineage>
</organism>
<evidence type="ECO:0000313" key="1">
    <source>
        <dbReference type="EMBL" id="GFA87575.1"/>
    </source>
</evidence>